<dbReference type="SUPFAM" id="SSF55729">
    <property type="entry name" value="Acyl-CoA N-acyltransferases (Nat)"/>
    <property type="match status" value="1"/>
</dbReference>
<organism evidence="1 2">
    <name type="scientific">Chromatocurvus halotolerans</name>
    <dbReference type="NCBI Taxonomy" id="1132028"/>
    <lineage>
        <taxon>Bacteria</taxon>
        <taxon>Pseudomonadati</taxon>
        <taxon>Pseudomonadota</taxon>
        <taxon>Gammaproteobacteria</taxon>
        <taxon>Cellvibrionales</taxon>
        <taxon>Halieaceae</taxon>
        <taxon>Chromatocurvus</taxon>
    </lineage>
</organism>
<dbReference type="AlphaFoldDB" id="A0A4R2KKV3"/>
<dbReference type="Gene3D" id="3.40.630.30">
    <property type="match status" value="1"/>
</dbReference>
<gene>
    <name evidence="1" type="ORF">EV688_11416</name>
</gene>
<protein>
    <recommendedName>
        <fullName evidence="3">Acetyltransferase (GNAT) family protein</fullName>
    </recommendedName>
</protein>
<dbReference type="OrthoDB" id="8480611at2"/>
<accession>A0A4R2KKV3</accession>
<evidence type="ECO:0008006" key="3">
    <source>
        <dbReference type="Google" id="ProtNLM"/>
    </source>
</evidence>
<evidence type="ECO:0000313" key="2">
    <source>
        <dbReference type="Proteomes" id="UP000294980"/>
    </source>
</evidence>
<proteinExistence type="predicted"/>
<name>A0A4R2KKV3_9GAMM</name>
<dbReference type="RefSeq" id="WP_117319095.1">
    <property type="nucleotide sequence ID" value="NZ_QQSW01000018.1"/>
</dbReference>
<reference evidence="1 2" key="1">
    <citation type="submission" date="2019-03" db="EMBL/GenBank/DDBJ databases">
        <title>Genomic Encyclopedia of Type Strains, Phase IV (KMG-IV): sequencing the most valuable type-strain genomes for metagenomic binning, comparative biology and taxonomic classification.</title>
        <authorList>
            <person name="Goeker M."/>
        </authorList>
    </citation>
    <scope>NUCLEOTIDE SEQUENCE [LARGE SCALE GENOMIC DNA]</scope>
    <source>
        <strain evidence="1 2">DSM 23344</strain>
    </source>
</reference>
<sequence length="224" mass="26204">MQWLKRLKQHINEYGMAVTLGFALHRMLSRVHPTCGLYWYLFYRQPIQSEQLLREGGNLTFRWVHSFRPVLGQLPRPIENIEARFNQNVACIIAMKQDELVACAWFAFGRYVEDEVQCTYRVPTHAVWDFDVYVSPRFRMGRTFARTWQAANEGLSERGYKYSLSRISAYNLPSRSAHMRLGAEHIGSAVFLKLGRLQVMCSSLKPHLHAKLIREEPPELKFKL</sequence>
<keyword evidence="2" id="KW-1185">Reference proteome</keyword>
<dbReference type="EMBL" id="SLWX01000014">
    <property type="protein sequence ID" value="TCO74303.1"/>
    <property type="molecule type" value="Genomic_DNA"/>
</dbReference>
<dbReference type="Proteomes" id="UP000294980">
    <property type="component" value="Unassembled WGS sequence"/>
</dbReference>
<dbReference type="InterPro" id="IPR016181">
    <property type="entry name" value="Acyl_CoA_acyltransferase"/>
</dbReference>
<comment type="caution">
    <text evidence="1">The sequence shown here is derived from an EMBL/GenBank/DDBJ whole genome shotgun (WGS) entry which is preliminary data.</text>
</comment>
<evidence type="ECO:0000313" key="1">
    <source>
        <dbReference type="EMBL" id="TCO74303.1"/>
    </source>
</evidence>